<dbReference type="OrthoDB" id="5800121at2759"/>
<dbReference type="AlphaFoldDB" id="A0A183FW37"/>
<organism evidence="3 4">
    <name type="scientific">Heligmosomoides polygyrus</name>
    <name type="common">Parasitic roundworm</name>
    <dbReference type="NCBI Taxonomy" id="6339"/>
    <lineage>
        <taxon>Eukaryota</taxon>
        <taxon>Metazoa</taxon>
        <taxon>Ecdysozoa</taxon>
        <taxon>Nematoda</taxon>
        <taxon>Chromadorea</taxon>
        <taxon>Rhabditida</taxon>
        <taxon>Rhabditina</taxon>
        <taxon>Rhabditomorpha</taxon>
        <taxon>Strongyloidea</taxon>
        <taxon>Heligmosomidae</taxon>
        <taxon>Heligmosomoides</taxon>
    </lineage>
</organism>
<reference evidence="2 3" key="1">
    <citation type="submission" date="2018-11" db="EMBL/GenBank/DDBJ databases">
        <authorList>
            <consortium name="Pathogen Informatics"/>
        </authorList>
    </citation>
    <scope>NUCLEOTIDE SEQUENCE [LARGE SCALE GENOMIC DNA]</scope>
</reference>
<name>A0A183FW37_HELPZ</name>
<gene>
    <name evidence="2" type="ORF">HPBE_LOCUS12613</name>
</gene>
<accession>A0A3P8A8C8</accession>
<dbReference type="EMBL" id="UZAH01027568">
    <property type="protein sequence ID" value="VDO92917.1"/>
    <property type="molecule type" value="Genomic_DNA"/>
</dbReference>
<sequence length="81" mass="8851">MLACNEGNGKSPQRYGDEDAALDGWSHAHGPHTNRCHSAEVRCRADCGQDKRAPLRRYGHVLRGKGDIVRKIGLALEVSGK</sequence>
<keyword evidence="3" id="KW-1185">Reference proteome</keyword>
<proteinExistence type="predicted"/>
<feature type="region of interest" description="Disordered" evidence="1">
    <location>
        <begin position="1"/>
        <end position="38"/>
    </location>
</feature>
<evidence type="ECO:0000256" key="1">
    <source>
        <dbReference type="SAM" id="MobiDB-lite"/>
    </source>
</evidence>
<dbReference type="Proteomes" id="UP000050761">
    <property type="component" value="Unassembled WGS sequence"/>
</dbReference>
<evidence type="ECO:0000313" key="2">
    <source>
        <dbReference type="EMBL" id="VDO92917.1"/>
    </source>
</evidence>
<evidence type="ECO:0000313" key="4">
    <source>
        <dbReference type="WBParaSite" id="HPBE_0001261201-mRNA-1"/>
    </source>
</evidence>
<protein>
    <submittedName>
        <fullName evidence="4">Transposase</fullName>
    </submittedName>
</protein>
<accession>A0A183FW37</accession>
<evidence type="ECO:0000313" key="3">
    <source>
        <dbReference type="Proteomes" id="UP000050761"/>
    </source>
</evidence>
<dbReference type="WBParaSite" id="HPBE_0001261201-mRNA-1">
    <property type="protein sequence ID" value="HPBE_0001261201-mRNA-1"/>
    <property type="gene ID" value="HPBE_0001261201"/>
</dbReference>
<reference evidence="4" key="2">
    <citation type="submission" date="2019-09" db="UniProtKB">
        <authorList>
            <consortium name="WormBaseParasite"/>
        </authorList>
    </citation>
    <scope>IDENTIFICATION</scope>
</reference>